<accession>A0A1X7UCL2</accession>
<protein>
    <submittedName>
        <fullName evidence="2">Uncharacterized protein</fullName>
    </submittedName>
</protein>
<evidence type="ECO:0000313" key="2">
    <source>
        <dbReference type="EnsemblMetazoa" id="Aqu2.1.25235_001"/>
    </source>
</evidence>
<reference evidence="2" key="1">
    <citation type="submission" date="2017-05" db="UniProtKB">
        <authorList>
            <consortium name="EnsemblMetazoa"/>
        </authorList>
    </citation>
    <scope>IDENTIFICATION</scope>
</reference>
<dbReference type="EnsemblMetazoa" id="Aqu2.1.25235_001">
    <property type="protein sequence ID" value="Aqu2.1.25235_001"/>
    <property type="gene ID" value="Aqu2.1.25235"/>
</dbReference>
<evidence type="ECO:0000256" key="1">
    <source>
        <dbReference type="SAM" id="Phobius"/>
    </source>
</evidence>
<keyword evidence="1" id="KW-0472">Membrane</keyword>
<sequence length="104" mass="11614">MPVSVAGKKNPKLLIMGNWKEVLLDTCLKRRKGLQTIKEIEKYVKRLSVYIEMIVGGIACCVVPVIGIQVGMTVGGLISWNIGDNSYRGAVKEAEQKKFQKRHL</sequence>
<keyword evidence="1" id="KW-1133">Transmembrane helix</keyword>
<organism evidence="2">
    <name type="scientific">Amphimedon queenslandica</name>
    <name type="common">Sponge</name>
    <dbReference type="NCBI Taxonomy" id="400682"/>
    <lineage>
        <taxon>Eukaryota</taxon>
        <taxon>Metazoa</taxon>
        <taxon>Porifera</taxon>
        <taxon>Demospongiae</taxon>
        <taxon>Heteroscleromorpha</taxon>
        <taxon>Haplosclerida</taxon>
        <taxon>Niphatidae</taxon>
        <taxon>Amphimedon</taxon>
    </lineage>
</organism>
<proteinExistence type="predicted"/>
<dbReference type="AlphaFoldDB" id="A0A1X7UCL2"/>
<dbReference type="InParanoid" id="A0A1X7UCL2"/>
<keyword evidence="1" id="KW-0812">Transmembrane</keyword>
<feature type="transmembrane region" description="Helical" evidence="1">
    <location>
        <begin position="47"/>
        <end position="70"/>
    </location>
</feature>
<name>A0A1X7UCL2_AMPQE</name>